<reference evidence="1 2" key="1">
    <citation type="submission" date="2021-06" db="EMBL/GenBank/DDBJ databases">
        <title>A haploid diamondback moth (Plutella xylostella L.) genome assembly resolves 31 chromosomes and identifies a diamide resistance mutation.</title>
        <authorList>
            <person name="Ward C.M."/>
            <person name="Perry K.D."/>
            <person name="Baker G."/>
            <person name="Powis K."/>
            <person name="Heckel D.G."/>
            <person name="Baxter S.W."/>
        </authorList>
    </citation>
    <scope>NUCLEOTIDE SEQUENCE [LARGE SCALE GENOMIC DNA]</scope>
    <source>
        <strain evidence="1 2">LV</strain>
        <tissue evidence="1">Single pupa</tissue>
    </source>
</reference>
<keyword evidence="2" id="KW-1185">Reference proteome</keyword>
<protein>
    <submittedName>
        <fullName evidence="1">Uncharacterized protein</fullName>
    </submittedName>
</protein>
<name>A0ABQ7PSE7_PLUXY</name>
<accession>A0ABQ7PSE7</accession>
<evidence type="ECO:0000313" key="1">
    <source>
        <dbReference type="EMBL" id="KAG7295335.1"/>
    </source>
</evidence>
<feature type="non-terminal residue" evidence="1">
    <location>
        <position position="1"/>
    </location>
</feature>
<gene>
    <name evidence="1" type="ORF">JYU34_022351</name>
</gene>
<sequence>PPNRRDYLSDVFAKVTLVDLPFLEDYQCIKLSRWSDVTDVNTVYKLSFCL</sequence>
<dbReference type="EMBL" id="JAHIBW010000031">
    <property type="protein sequence ID" value="KAG7295335.1"/>
    <property type="molecule type" value="Genomic_DNA"/>
</dbReference>
<dbReference type="Proteomes" id="UP000823941">
    <property type="component" value="Chromosome 31"/>
</dbReference>
<evidence type="ECO:0000313" key="2">
    <source>
        <dbReference type="Proteomes" id="UP000823941"/>
    </source>
</evidence>
<proteinExistence type="predicted"/>
<comment type="caution">
    <text evidence="1">The sequence shown here is derived from an EMBL/GenBank/DDBJ whole genome shotgun (WGS) entry which is preliminary data.</text>
</comment>
<organism evidence="1 2">
    <name type="scientific">Plutella xylostella</name>
    <name type="common">Diamondback moth</name>
    <name type="synonym">Plutella maculipennis</name>
    <dbReference type="NCBI Taxonomy" id="51655"/>
    <lineage>
        <taxon>Eukaryota</taxon>
        <taxon>Metazoa</taxon>
        <taxon>Ecdysozoa</taxon>
        <taxon>Arthropoda</taxon>
        <taxon>Hexapoda</taxon>
        <taxon>Insecta</taxon>
        <taxon>Pterygota</taxon>
        <taxon>Neoptera</taxon>
        <taxon>Endopterygota</taxon>
        <taxon>Lepidoptera</taxon>
        <taxon>Glossata</taxon>
        <taxon>Ditrysia</taxon>
        <taxon>Yponomeutoidea</taxon>
        <taxon>Plutellidae</taxon>
        <taxon>Plutella</taxon>
    </lineage>
</organism>